<evidence type="ECO:0000313" key="2">
    <source>
        <dbReference type="Proteomes" id="UP000076104"/>
    </source>
</evidence>
<reference evidence="1 2" key="1">
    <citation type="submission" date="2016-03" db="EMBL/GenBank/DDBJ databases">
        <title>Genome sequencing of Psychrobacter alimentarius PAMC 27889.</title>
        <authorList>
            <person name="Lee J."/>
            <person name="Kim O.-S."/>
        </authorList>
    </citation>
    <scope>NUCLEOTIDE SEQUENCE [LARGE SCALE GENOMIC DNA]</scope>
    <source>
        <strain evidence="1 2">PAMC 27889</strain>
    </source>
</reference>
<sequence length="83" mass="10052">MRKTETFQDNKEIIAELKQKDSHFASIFDEHTELDQQINQLEKDVVQHASREEEIEHMKRRKLHLKDEIYRVIEKNKPHALSE</sequence>
<dbReference type="RefSeq" id="WP_062845408.1">
    <property type="nucleotide sequence ID" value="NZ_CP014945.1"/>
</dbReference>
<dbReference type="EMBL" id="CP014945">
    <property type="protein sequence ID" value="AMT97894.1"/>
    <property type="molecule type" value="Genomic_DNA"/>
</dbReference>
<organism evidence="1 2">
    <name type="scientific">Psychrobacter alimentarius</name>
    <dbReference type="NCBI Taxonomy" id="261164"/>
    <lineage>
        <taxon>Bacteria</taxon>
        <taxon>Pseudomonadati</taxon>
        <taxon>Pseudomonadota</taxon>
        <taxon>Gammaproteobacteria</taxon>
        <taxon>Moraxellales</taxon>
        <taxon>Moraxellaceae</taxon>
        <taxon>Psychrobacter</taxon>
    </lineage>
</organism>
<keyword evidence="2" id="KW-1185">Reference proteome</keyword>
<evidence type="ECO:0008006" key="3">
    <source>
        <dbReference type="Google" id="ProtNLM"/>
    </source>
</evidence>
<evidence type="ECO:0000313" key="1">
    <source>
        <dbReference type="EMBL" id="AMT97894.1"/>
    </source>
</evidence>
<dbReference type="GeneID" id="33059715"/>
<dbReference type="Gene3D" id="6.10.280.50">
    <property type="match status" value="1"/>
</dbReference>
<protein>
    <recommendedName>
        <fullName evidence="3">DUF465 domain-containing protein</fullName>
    </recommendedName>
</protein>
<dbReference type="InterPro" id="IPR038444">
    <property type="entry name" value="DUF465_sf"/>
</dbReference>
<dbReference type="Pfam" id="PF04325">
    <property type="entry name" value="DUF465"/>
    <property type="match status" value="1"/>
</dbReference>
<dbReference type="Proteomes" id="UP000076104">
    <property type="component" value="Chromosome"/>
</dbReference>
<gene>
    <name evidence="1" type="ORF">A3K91_2318</name>
</gene>
<name>A0ABM6A0M6_9GAMM</name>
<dbReference type="InterPro" id="IPR007420">
    <property type="entry name" value="DUF465"/>
</dbReference>
<accession>A0ABM6A0M6</accession>
<proteinExistence type="predicted"/>